<keyword evidence="4" id="KW-0574">Periplasm</keyword>
<protein>
    <submittedName>
        <fullName evidence="5">Uncharacterized protein</fullName>
    </submittedName>
</protein>
<dbReference type="PANTHER" id="PTHR30222:SF17">
    <property type="entry name" value="SPERMIDINE_PUTRESCINE-BINDING PERIPLASMIC PROTEIN"/>
    <property type="match status" value="1"/>
</dbReference>
<evidence type="ECO:0000256" key="1">
    <source>
        <dbReference type="ARBA" id="ARBA00004418"/>
    </source>
</evidence>
<keyword evidence="3" id="KW-0732">Signal</keyword>
<dbReference type="InterPro" id="IPR001188">
    <property type="entry name" value="Sperm_putr-bd"/>
</dbReference>
<dbReference type="InterPro" id="IPR006059">
    <property type="entry name" value="SBP"/>
</dbReference>
<reference evidence="5" key="1">
    <citation type="journal article" date="2015" name="Nature">
        <title>Complex archaea that bridge the gap between prokaryotes and eukaryotes.</title>
        <authorList>
            <person name="Spang A."/>
            <person name="Saw J.H."/>
            <person name="Jorgensen S.L."/>
            <person name="Zaremba-Niedzwiedzka K."/>
            <person name="Martijn J."/>
            <person name="Lind A.E."/>
            <person name="van Eijk R."/>
            <person name="Schleper C."/>
            <person name="Guy L."/>
            <person name="Ettema T.J."/>
        </authorList>
    </citation>
    <scope>NUCLEOTIDE SEQUENCE</scope>
</reference>
<dbReference type="GO" id="GO:0015846">
    <property type="term" value="P:polyamine transport"/>
    <property type="evidence" value="ECO:0007669"/>
    <property type="project" value="InterPro"/>
</dbReference>
<gene>
    <name evidence="5" type="ORF">LCGC14_2043120</name>
</gene>
<proteinExistence type="predicted"/>
<keyword evidence="2" id="KW-0813">Transport</keyword>
<dbReference type="PANTHER" id="PTHR30222">
    <property type="entry name" value="SPERMIDINE/PUTRESCINE-BINDING PERIPLASMIC PROTEIN"/>
    <property type="match status" value="1"/>
</dbReference>
<dbReference type="GO" id="GO:0042597">
    <property type="term" value="C:periplasmic space"/>
    <property type="evidence" value="ECO:0007669"/>
    <property type="project" value="UniProtKB-SubCell"/>
</dbReference>
<comment type="subcellular location">
    <subcellularLocation>
        <location evidence="1">Periplasm</location>
    </subcellularLocation>
</comment>
<dbReference type="PRINTS" id="PR00909">
    <property type="entry name" value="SPERMDNBNDNG"/>
</dbReference>
<organism evidence="5">
    <name type="scientific">marine sediment metagenome</name>
    <dbReference type="NCBI Taxonomy" id="412755"/>
    <lineage>
        <taxon>unclassified sequences</taxon>
        <taxon>metagenomes</taxon>
        <taxon>ecological metagenomes</taxon>
    </lineage>
</organism>
<evidence type="ECO:0000313" key="5">
    <source>
        <dbReference type="EMBL" id="KKL76614.1"/>
    </source>
</evidence>
<dbReference type="GO" id="GO:0019808">
    <property type="term" value="F:polyamine binding"/>
    <property type="evidence" value="ECO:0007669"/>
    <property type="project" value="InterPro"/>
</dbReference>
<dbReference type="Gene3D" id="3.40.190.10">
    <property type="entry name" value="Periplasmic binding protein-like II"/>
    <property type="match status" value="2"/>
</dbReference>
<comment type="caution">
    <text evidence="5">The sequence shown here is derived from an EMBL/GenBank/DDBJ whole genome shotgun (WGS) entry which is preliminary data.</text>
</comment>
<evidence type="ECO:0000256" key="2">
    <source>
        <dbReference type="ARBA" id="ARBA00022448"/>
    </source>
</evidence>
<dbReference type="Pfam" id="PF13416">
    <property type="entry name" value="SBP_bac_8"/>
    <property type="match status" value="1"/>
</dbReference>
<dbReference type="EMBL" id="LAZR01023990">
    <property type="protein sequence ID" value="KKL76614.1"/>
    <property type="molecule type" value="Genomic_DNA"/>
</dbReference>
<sequence>MKNKKILIIATCFFCLLVFVVAISAFAEKKEKVAGEISGDIRMLGWEGYDYPKTFAEFSKKYGVNISMTYISSNDEIFAKLKAGAEYDIITPNQANVEQLVVNDLLQVIDTSRIPNYKNVHPEILKAYKDFNYQGKIWGVPTAFGKNDFVYSADRVDCIDSWWDVLKPEWQGRYIMLDDALGQITQAARAIGKQGDPSLLTPAEFDEVRDLLLDMKRGARAIVSSFGEAKSMLISGETDGWFSANIMIADEAKAEGYDIRGCIPKEGTLIFLDSYGIPKSAPNLDAAYALIDQMLSVETQLELADMYMGAVTVDAPPKLSKVLYSYFPYDNLPKFFSDNILNGPIPLEEGKYATMGDWVTLWEEVKASR</sequence>
<evidence type="ECO:0000256" key="3">
    <source>
        <dbReference type="ARBA" id="ARBA00022729"/>
    </source>
</evidence>
<name>A0A0F9ERE0_9ZZZZ</name>
<accession>A0A0F9ERE0</accession>
<dbReference type="AlphaFoldDB" id="A0A0F9ERE0"/>
<evidence type="ECO:0000256" key="4">
    <source>
        <dbReference type="ARBA" id="ARBA00022764"/>
    </source>
</evidence>
<dbReference type="SUPFAM" id="SSF53850">
    <property type="entry name" value="Periplasmic binding protein-like II"/>
    <property type="match status" value="1"/>
</dbReference>